<gene>
    <name evidence="9" type="primary">proC</name>
    <name evidence="15" type="ORF">SAMN04488559_11720</name>
</gene>
<evidence type="ECO:0000256" key="5">
    <source>
        <dbReference type="ARBA" id="ARBA00022650"/>
    </source>
</evidence>
<dbReference type="Pfam" id="PF14748">
    <property type="entry name" value="P5CR_dimer"/>
    <property type="match status" value="1"/>
</dbReference>
<dbReference type="PIRSF" id="PIRSF000193">
    <property type="entry name" value="Pyrrol-5-carb_rd"/>
    <property type="match status" value="1"/>
</dbReference>
<evidence type="ECO:0000259" key="13">
    <source>
        <dbReference type="Pfam" id="PF03807"/>
    </source>
</evidence>
<comment type="catalytic activity">
    <reaction evidence="9 12">
        <text>L-proline + NADP(+) = (S)-1-pyrroline-5-carboxylate + NADPH + 2 H(+)</text>
        <dbReference type="Rhea" id="RHEA:14109"/>
        <dbReference type="ChEBI" id="CHEBI:15378"/>
        <dbReference type="ChEBI" id="CHEBI:17388"/>
        <dbReference type="ChEBI" id="CHEBI:57783"/>
        <dbReference type="ChEBI" id="CHEBI:58349"/>
        <dbReference type="ChEBI" id="CHEBI:60039"/>
        <dbReference type="EC" id="1.5.1.2"/>
    </reaction>
</comment>
<evidence type="ECO:0000256" key="3">
    <source>
        <dbReference type="ARBA" id="ARBA00022490"/>
    </source>
</evidence>
<evidence type="ECO:0000313" key="15">
    <source>
        <dbReference type="EMBL" id="SES01351.1"/>
    </source>
</evidence>
<keyword evidence="5 9" id="KW-0641">Proline biosynthesis</keyword>
<keyword evidence="3 9" id="KW-0963">Cytoplasm</keyword>
<dbReference type="InterPro" id="IPR036291">
    <property type="entry name" value="NAD(P)-bd_dom_sf"/>
</dbReference>
<evidence type="ECO:0000256" key="4">
    <source>
        <dbReference type="ARBA" id="ARBA00022605"/>
    </source>
</evidence>
<dbReference type="InterPro" id="IPR029036">
    <property type="entry name" value="P5CR_dimer"/>
</dbReference>
<proteinExistence type="inferred from homology"/>
<evidence type="ECO:0000313" key="16">
    <source>
        <dbReference type="Proteomes" id="UP000198948"/>
    </source>
</evidence>
<dbReference type="FunFam" id="3.40.50.720:FF:000190">
    <property type="entry name" value="Pyrroline-5-carboxylate reductase"/>
    <property type="match status" value="1"/>
</dbReference>
<evidence type="ECO:0000256" key="11">
    <source>
        <dbReference type="PIRSR" id="PIRSR000193-1"/>
    </source>
</evidence>
<comment type="function">
    <text evidence="8 9">Catalyzes the reduction of 1-pyrroline-5-carboxylate (PCA) to L-proline.</text>
</comment>
<dbReference type="InterPro" id="IPR000304">
    <property type="entry name" value="Pyrroline-COOH_reductase"/>
</dbReference>
<dbReference type="Gene3D" id="3.40.50.720">
    <property type="entry name" value="NAD(P)-binding Rossmann-like Domain"/>
    <property type="match status" value="1"/>
</dbReference>
<reference evidence="15 16" key="1">
    <citation type="submission" date="2016-10" db="EMBL/GenBank/DDBJ databases">
        <authorList>
            <person name="de Groot N.N."/>
        </authorList>
    </citation>
    <scope>NUCLEOTIDE SEQUENCE [LARGE SCALE GENOMIC DNA]</scope>
    <source>
        <strain evidence="15 16">DSM 13760</strain>
    </source>
</reference>
<protein>
    <recommendedName>
        <fullName evidence="9 10">Pyrroline-5-carboxylate reductase</fullName>
        <shortName evidence="9">P5C reductase</shortName>
        <shortName evidence="9">P5CR</shortName>
        <ecNumber evidence="9 10">1.5.1.2</ecNumber>
    </recommendedName>
    <alternativeName>
        <fullName evidence="9">PCA reductase</fullName>
    </alternativeName>
</protein>
<dbReference type="EMBL" id="FOHA01000017">
    <property type="protein sequence ID" value="SES01351.1"/>
    <property type="molecule type" value="Genomic_DNA"/>
</dbReference>
<dbReference type="GO" id="GO:0004735">
    <property type="term" value="F:pyrroline-5-carboxylate reductase activity"/>
    <property type="evidence" value="ECO:0007669"/>
    <property type="project" value="UniProtKB-UniRule"/>
</dbReference>
<dbReference type="AlphaFoldDB" id="A0A1H9TWD8"/>
<dbReference type="InterPro" id="IPR028939">
    <property type="entry name" value="P5C_Rdtase_cat_N"/>
</dbReference>
<dbReference type="OrthoDB" id="9805754at2"/>
<accession>A0A1H9TWD8</accession>
<dbReference type="STRING" id="142588.SAMN04488559_11720"/>
<dbReference type="InterPro" id="IPR008927">
    <property type="entry name" value="6-PGluconate_DH-like_C_sf"/>
</dbReference>
<sequence>MNKTKIGVIGAGKMGGAIIKGLIDSTVYSAQQITVSGGKSERTAQLAKVLGFQLVHSAAEVVAASQVILIAVVPKLVPTILKEISPLLSEDQIVVSVAGNPPLATFREILGKDKKIVRALPNTPVAVLAGMTSICFEAPVQEAELAEVFQLFQAIGKTEVISEDLMNTASALAGSSPAFVDVFIEAMADAAVFKGMPRDAAYRLASQAVMGSAKLAYASNQNPAILKDEVCVPGGTTIAGIRSLEKNGMRSAVIEAIIATVENH</sequence>
<comment type="pathway">
    <text evidence="9 12">Amino-acid biosynthesis; L-proline biosynthesis; L-proline from L-glutamate 5-semialdehyde: step 1/1.</text>
</comment>
<feature type="domain" description="Pyrroline-5-carboxylate reductase dimerisation" evidence="14">
    <location>
        <begin position="163"/>
        <end position="262"/>
    </location>
</feature>
<dbReference type="PANTHER" id="PTHR11645">
    <property type="entry name" value="PYRROLINE-5-CARBOXYLATE REDUCTASE"/>
    <property type="match status" value="1"/>
</dbReference>
<evidence type="ECO:0000259" key="14">
    <source>
        <dbReference type="Pfam" id="PF14748"/>
    </source>
</evidence>
<dbReference type="NCBIfam" id="TIGR00112">
    <property type="entry name" value="proC"/>
    <property type="match status" value="1"/>
</dbReference>
<dbReference type="SUPFAM" id="SSF51735">
    <property type="entry name" value="NAD(P)-binding Rossmann-fold domains"/>
    <property type="match status" value="1"/>
</dbReference>
<evidence type="ECO:0000256" key="2">
    <source>
        <dbReference type="ARBA" id="ARBA00005525"/>
    </source>
</evidence>
<comment type="subcellular location">
    <subcellularLocation>
        <location evidence="1 9">Cytoplasm</location>
    </subcellularLocation>
</comment>
<evidence type="ECO:0000256" key="1">
    <source>
        <dbReference type="ARBA" id="ARBA00004496"/>
    </source>
</evidence>
<feature type="domain" description="Pyrroline-5-carboxylate reductase catalytic N-terminal" evidence="13">
    <location>
        <begin position="5"/>
        <end position="98"/>
    </location>
</feature>
<dbReference type="PROSITE" id="PS00521">
    <property type="entry name" value="P5CR"/>
    <property type="match status" value="1"/>
</dbReference>
<keyword evidence="4 9" id="KW-0028">Amino-acid biosynthesis</keyword>
<dbReference type="HAMAP" id="MF_01925">
    <property type="entry name" value="P5C_reductase"/>
    <property type="match status" value="1"/>
</dbReference>
<dbReference type="InterPro" id="IPR053790">
    <property type="entry name" value="P5CR-like_CS"/>
</dbReference>
<dbReference type="UniPathway" id="UPA00098">
    <property type="reaction ID" value="UER00361"/>
</dbReference>
<keyword evidence="7 9" id="KW-0560">Oxidoreductase</keyword>
<dbReference type="GO" id="GO:0055129">
    <property type="term" value="P:L-proline biosynthetic process"/>
    <property type="evidence" value="ECO:0007669"/>
    <property type="project" value="UniProtKB-UniRule"/>
</dbReference>
<organism evidence="15 16">
    <name type="scientific">Isobaculum melis</name>
    <dbReference type="NCBI Taxonomy" id="142588"/>
    <lineage>
        <taxon>Bacteria</taxon>
        <taxon>Bacillati</taxon>
        <taxon>Bacillota</taxon>
        <taxon>Bacilli</taxon>
        <taxon>Lactobacillales</taxon>
        <taxon>Carnobacteriaceae</taxon>
        <taxon>Isobaculum</taxon>
    </lineage>
</organism>
<dbReference type="Pfam" id="PF03807">
    <property type="entry name" value="F420_oxidored"/>
    <property type="match status" value="1"/>
</dbReference>
<evidence type="ECO:0000256" key="6">
    <source>
        <dbReference type="ARBA" id="ARBA00022857"/>
    </source>
</evidence>
<dbReference type="FunFam" id="1.10.3730.10:FF:000001">
    <property type="entry name" value="Pyrroline-5-carboxylate reductase"/>
    <property type="match status" value="1"/>
</dbReference>
<name>A0A1H9TWD8_9LACT</name>
<comment type="similarity">
    <text evidence="2 9 12">Belongs to the pyrroline-5-carboxylate reductase family.</text>
</comment>
<evidence type="ECO:0000256" key="10">
    <source>
        <dbReference type="NCBIfam" id="TIGR00112"/>
    </source>
</evidence>
<evidence type="ECO:0000256" key="8">
    <source>
        <dbReference type="ARBA" id="ARBA00058118"/>
    </source>
</evidence>
<keyword evidence="16" id="KW-1185">Reference proteome</keyword>
<dbReference type="PANTHER" id="PTHR11645:SF0">
    <property type="entry name" value="PYRROLINE-5-CARBOXYLATE REDUCTASE 3"/>
    <property type="match status" value="1"/>
</dbReference>
<feature type="binding site" evidence="11">
    <location>
        <begin position="71"/>
        <end position="74"/>
    </location>
    <ligand>
        <name>NADP(+)</name>
        <dbReference type="ChEBI" id="CHEBI:58349"/>
    </ligand>
</feature>
<keyword evidence="6 9" id="KW-0521">NADP</keyword>
<dbReference type="Gene3D" id="1.10.3730.10">
    <property type="entry name" value="ProC C-terminal domain-like"/>
    <property type="match status" value="1"/>
</dbReference>
<dbReference type="RefSeq" id="WP_092653423.1">
    <property type="nucleotide sequence ID" value="NZ_FOHA01000017.1"/>
</dbReference>
<dbReference type="Proteomes" id="UP000198948">
    <property type="component" value="Unassembled WGS sequence"/>
</dbReference>
<dbReference type="EC" id="1.5.1.2" evidence="9 10"/>
<feature type="binding site" evidence="11">
    <location>
        <begin position="9"/>
        <end position="14"/>
    </location>
    <ligand>
        <name>NADP(+)</name>
        <dbReference type="ChEBI" id="CHEBI:58349"/>
    </ligand>
</feature>
<evidence type="ECO:0000256" key="7">
    <source>
        <dbReference type="ARBA" id="ARBA00023002"/>
    </source>
</evidence>
<dbReference type="GO" id="GO:0005737">
    <property type="term" value="C:cytoplasm"/>
    <property type="evidence" value="ECO:0007669"/>
    <property type="project" value="UniProtKB-SubCell"/>
</dbReference>
<comment type="catalytic activity">
    <reaction evidence="9">
        <text>L-proline + NAD(+) = (S)-1-pyrroline-5-carboxylate + NADH + 2 H(+)</text>
        <dbReference type="Rhea" id="RHEA:14105"/>
        <dbReference type="ChEBI" id="CHEBI:15378"/>
        <dbReference type="ChEBI" id="CHEBI:17388"/>
        <dbReference type="ChEBI" id="CHEBI:57540"/>
        <dbReference type="ChEBI" id="CHEBI:57945"/>
        <dbReference type="ChEBI" id="CHEBI:60039"/>
        <dbReference type="EC" id="1.5.1.2"/>
    </reaction>
</comment>
<evidence type="ECO:0000256" key="12">
    <source>
        <dbReference type="RuleBase" id="RU003903"/>
    </source>
</evidence>
<dbReference type="SUPFAM" id="SSF48179">
    <property type="entry name" value="6-phosphogluconate dehydrogenase C-terminal domain-like"/>
    <property type="match status" value="1"/>
</dbReference>
<evidence type="ECO:0000256" key="9">
    <source>
        <dbReference type="HAMAP-Rule" id="MF_01925"/>
    </source>
</evidence>